<dbReference type="InterPro" id="IPR020843">
    <property type="entry name" value="ER"/>
</dbReference>
<accession>A0A4R1Q0J6</accession>
<dbReference type="InterPro" id="IPR013149">
    <property type="entry name" value="ADH-like_C"/>
</dbReference>
<dbReference type="Pfam" id="PF00107">
    <property type="entry name" value="ADH_zinc_N"/>
    <property type="match status" value="1"/>
</dbReference>
<evidence type="ECO:0000256" key="1">
    <source>
        <dbReference type="ARBA" id="ARBA00022723"/>
    </source>
</evidence>
<dbReference type="AlphaFoldDB" id="A0A4R1Q0J6"/>
<evidence type="ECO:0000256" key="2">
    <source>
        <dbReference type="ARBA" id="ARBA00022833"/>
    </source>
</evidence>
<evidence type="ECO:0000259" key="4">
    <source>
        <dbReference type="SMART" id="SM00829"/>
    </source>
</evidence>
<dbReference type="InterPro" id="IPR013154">
    <property type="entry name" value="ADH-like_N"/>
</dbReference>
<keyword evidence="3" id="KW-0560">Oxidoreductase</keyword>
<dbReference type="PANTHER" id="PTHR43401:SF2">
    <property type="entry name" value="L-THREONINE 3-DEHYDROGENASE"/>
    <property type="match status" value="1"/>
</dbReference>
<keyword evidence="6" id="KW-1185">Reference proteome</keyword>
<evidence type="ECO:0000256" key="3">
    <source>
        <dbReference type="ARBA" id="ARBA00023002"/>
    </source>
</evidence>
<name>A0A4R1Q0J6_9FIRM</name>
<protein>
    <recommendedName>
        <fullName evidence="4">Enoyl reductase (ER) domain-containing protein</fullName>
    </recommendedName>
</protein>
<dbReference type="SMART" id="SM00829">
    <property type="entry name" value="PKS_ER"/>
    <property type="match status" value="1"/>
</dbReference>
<dbReference type="SUPFAM" id="SSF51735">
    <property type="entry name" value="NAD(P)-binding Rossmann-fold domains"/>
    <property type="match status" value="1"/>
</dbReference>
<dbReference type="PANTHER" id="PTHR43401">
    <property type="entry name" value="L-THREONINE 3-DEHYDROGENASE"/>
    <property type="match status" value="1"/>
</dbReference>
<feature type="domain" description="Enoyl reductase (ER)" evidence="4">
    <location>
        <begin position="9"/>
        <end position="337"/>
    </location>
</feature>
<dbReference type="InterPro" id="IPR011032">
    <property type="entry name" value="GroES-like_sf"/>
</dbReference>
<dbReference type="Gene3D" id="3.40.50.720">
    <property type="entry name" value="NAD(P)-binding Rossmann-like Domain"/>
    <property type="match status" value="1"/>
</dbReference>
<keyword evidence="1" id="KW-0479">Metal-binding</keyword>
<organism evidence="5 6">
    <name type="scientific">Anaerospora hongkongensis</name>
    <dbReference type="NCBI Taxonomy" id="244830"/>
    <lineage>
        <taxon>Bacteria</taxon>
        <taxon>Bacillati</taxon>
        <taxon>Bacillota</taxon>
        <taxon>Negativicutes</taxon>
        <taxon>Selenomonadales</taxon>
        <taxon>Sporomusaceae</taxon>
        <taxon>Anaerospora</taxon>
    </lineage>
</organism>
<dbReference type="InterPro" id="IPR036291">
    <property type="entry name" value="NAD(P)-bd_dom_sf"/>
</dbReference>
<sequence>MNMKAIHLQSPGSIAVAEVDLPKRKDQDVVIKVRSLGICGSDIGAYLGTNPLVSYPRIIGHEVAGEVLEVPEGETELKAGDRVVLEPYVYCGICYPCKNGHTNCCENLTVLGVHINGAMAQYFSHPRHLVHKVPDSIPWNLLAMVEPLTISMHAVKRARVKKGEHVVITGSGPIGLLAAQYALALEAVPVVVDPVEERLEFARKLGVKYTVNPVTQDAVKEIKAITQGRMAEVVIEASGNAAAIRSSIDYAAFSGRISLVGWPKHEISLPTALFTKKELDILGSRNSYRSFPESIQLIAENKVDVAAVITKTIAFEEVPELVHDISANPGNYLKVVALV</sequence>
<dbReference type="SUPFAM" id="SSF50129">
    <property type="entry name" value="GroES-like"/>
    <property type="match status" value="1"/>
</dbReference>
<dbReference type="Proteomes" id="UP000295063">
    <property type="component" value="Unassembled WGS sequence"/>
</dbReference>
<dbReference type="CDD" id="cd08261">
    <property type="entry name" value="Zn_ADH7"/>
    <property type="match status" value="1"/>
</dbReference>
<dbReference type="GO" id="GO:0046872">
    <property type="term" value="F:metal ion binding"/>
    <property type="evidence" value="ECO:0007669"/>
    <property type="project" value="UniProtKB-KW"/>
</dbReference>
<dbReference type="GO" id="GO:0016491">
    <property type="term" value="F:oxidoreductase activity"/>
    <property type="evidence" value="ECO:0007669"/>
    <property type="project" value="UniProtKB-KW"/>
</dbReference>
<gene>
    <name evidence="5" type="ORF">EV210_10555</name>
</gene>
<comment type="caution">
    <text evidence="5">The sequence shown here is derived from an EMBL/GenBank/DDBJ whole genome shotgun (WGS) entry which is preliminary data.</text>
</comment>
<dbReference type="InterPro" id="IPR050129">
    <property type="entry name" value="Zn_alcohol_dh"/>
</dbReference>
<evidence type="ECO:0000313" key="6">
    <source>
        <dbReference type="Proteomes" id="UP000295063"/>
    </source>
</evidence>
<dbReference type="Pfam" id="PF08240">
    <property type="entry name" value="ADH_N"/>
    <property type="match status" value="1"/>
</dbReference>
<proteinExistence type="predicted"/>
<evidence type="ECO:0000313" key="5">
    <source>
        <dbReference type="EMBL" id="TCL37624.1"/>
    </source>
</evidence>
<keyword evidence="2" id="KW-0862">Zinc</keyword>
<reference evidence="5 6" key="1">
    <citation type="submission" date="2019-03" db="EMBL/GenBank/DDBJ databases">
        <title>Genomic Encyclopedia of Type Strains, Phase IV (KMG-IV): sequencing the most valuable type-strain genomes for metagenomic binning, comparative biology and taxonomic classification.</title>
        <authorList>
            <person name="Goeker M."/>
        </authorList>
    </citation>
    <scope>NUCLEOTIDE SEQUENCE [LARGE SCALE GENOMIC DNA]</scope>
    <source>
        <strain evidence="5 6">DSM 15969</strain>
    </source>
</reference>
<dbReference type="Gene3D" id="3.90.180.10">
    <property type="entry name" value="Medium-chain alcohol dehydrogenases, catalytic domain"/>
    <property type="match status" value="1"/>
</dbReference>
<dbReference type="EMBL" id="SLUI01000005">
    <property type="protein sequence ID" value="TCL37624.1"/>
    <property type="molecule type" value="Genomic_DNA"/>
</dbReference>